<dbReference type="PROSITE" id="PS00108">
    <property type="entry name" value="PROTEIN_KINASE_ST"/>
    <property type="match status" value="1"/>
</dbReference>
<dbReference type="PROSITE" id="PS00107">
    <property type="entry name" value="PROTEIN_KINASE_ATP"/>
    <property type="match status" value="1"/>
</dbReference>
<comment type="caution">
    <text evidence="15">The sequence shown here is derived from an EMBL/GenBank/DDBJ whole genome shotgun (WGS) entry which is preliminary data.</text>
</comment>
<reference evidence="15 16" key="1">
    <citation type="submission" date="2019-07" db="EMBL/GenBank/DDBJ databases">
        <title>Annotation for the trematode Paragonimus westermani.</title>
        <authorList>
            <person name="Choi Y.-J."/>
        </authorList>
    </citation>
    <scope>NUCLEOTIDE SEQUENCE [LARGE SCALE GENOMIC DNA]</scope>
    <source>
        <strain evidence="15">180907_Pwestermani</strain>
    </source>
</reference>
<evidence type="ECO:0000256" key="7">
    <source>
        <dbReference type="ARBA" id="ARBA00048679"/>
    </source>
</evidence>
<evidence type="ECO:0000256" key="3">
    <source>
        <dbReference type="ARBA" id="ARBA00022741"/>
    </source>
</evidence>
<dbReference type="SMART" id="SM00220">
    <property type="entry name" value="S_TKc"/>
    <property type="match status" value="1"/>
</dbReference>
<feature type="binding site" evidence="9">
    <location>
        <position position="98"/>
    </location>
    <ligand>
        <name>ATP</name>
        <dbReference type="ChEBI" id="CHEBI:30616"/>
    </ligand>
</feature>
<dbReference type="Gene3D" id="1.10.510.10">
    <property type="entry name" value="Transferase(Phosphotransferase) domain 1"/>
    <property type="match status" value="1"/>
</dbReference>
<comment type="similarity">
    <text evidence="13">Belongs to the protein kinase superfamily. Ser/Thr protein kinase family. Aurora subfamily.</text>
</comment>
<dbReference type="GO" id="GO:0005524">
    <property type="term" value="F:ATP binding"/>
    <property type="evidence" value="ECO:0007669"/>
    <property type="project" value="UniProtKB-UniRule"/>
</dbReference>
<protein>
    <recommendedName>
        <fullName evidence="13">Aurora kinase</fullName>
        <ecNumber evidence="13">2.7.11.1</ecNumber>
    </recommendedName>
</protein>
<name>A0A8T0DGU4_9TREM</name>
<accession>A0A8T0DGU4</accession>
<dbReference type="AlphaFoldDB" id="A0A8T0DGU4"/>
<evidence type="ECO:0000256" key="12">
    <source>
        <dbReference type="RuleBase" id="RU000304"/>
    </source>
</evidence>
<evidence type="ECO:0000259" key="14">
    <source>
        <dbReference type="PROSITE" id="PS50011"/>
    </source>
</evidence>
<evidence type="ECO:0000256" key="4">
    <source>
        <dbReference type="ARBA" id="ARBA00022777"/>
    </source>
</evidence>
<feature type="domain" description="Protein kinase" evidence="14">
    <location>
        <begin position="69"/>
        <end position="319"/>
    </location>
</feature>
<dbReference type="InterPro" id="IPR008271">
    <property type="entry name" value="Ser/Thr_kinase_AS"/>
</dbReference>
<evidence type="ECO:0000256" key="10">
    <source>
        <dbReference type="PIRSR" id="PIRSR630616-3"/>
    </source>
</evidence>
<dbReference type="SUPFAM" id="SSF56112">
    <property type="entry name" value="Protein kinase-like (PK-like)"/>
    <property type="match status" value="1"/>
</dbReference>
<keyword evidence="4 13" id="KW-0418">Kinase</keyword>
<dbReference type="GO" id="GO:0004674">
    <property type="term" value="F:protein serine/threonine kinase activity"/>
    <property type="evidence" value="ECO:0007669"/>
    <property type="project" value="UniProtKB-KW"/>
</dbReference>
<dbReference type="OrthoDB" id="377346at2759"/>
<keyword evidence="5 9" id="KW-0067">ATP-binding</keyword>
<dbReference type="InterPro" id="IPR011009">
    <property type="entry name" value="Kinase-like_dom_sf"/>
</dbReference>
<feature type="cross-link" description="Glycyl lysine isopeptide (Lys-Gly) (interchain with G-Cter in SUMO2)" evidence="10">
    <location>
        <position position="194"/>
    </location>
</feature>
<proteinExistence type="inferred from homology"/>
<dbReference type="PROSITE" id="PS50011">
    <property type="entry name" value="PROTEIN_KINASE_DOM"/>
    <property type="match status" value="1"/>
</dbReference>
<dbReference type="InterPro" id="IPR030616">
    <property type="entry name" value="Aur-like"/>
</dbReference>
<evidence type="ECO:0000256" key="6">
    <source>
        <dbReference type="ARBA" id="ARBA00047899"/>
    </source>
</evidence>
<sequence>MMLSSFVAMLNQRRKRFPLMDFKQRLISSYIGRLATQKMISVSIAGPVDNILNKTRTTESKRTCTISDFNIGRQLGRGKFGTVFLAKTRNFDFLCAIKVVFKKQIVKNKLEHQLRRELEIMCHLRHPNILQLYTYFHDKKRIYLVLELAYYGQMYSELKRLGRFSETMAATYIYQLCDALIYCHSLKVIHRDIKPENLLIGIDHELKLSDFGWAVHAPSLRRRTMCGTLDYLSPEIVNGAVHDERVDHWTVGILCYEMLCGHPPFEREDSKETYACIRAVKYTFPAVISALARDLISKILQRYPPDRLSLEGVMNHPWTKQWANVKCHRGAANGNTVV</sequence>
<dbReference type="Pfam" id="PF00069">
    <property type="entry name" value="Pkinase"/>
    <property type="match status" value="1"/>
</dbReference>
<evidence type="ECO:0000256" key="9">
    <source>
        <dbReference type="PIRSR" id="PIRSR630616-2"/>
    </source>
</evidence>
<evidence type="ECO:0000256" key="5">
    <source>
        <dbReference type="ARBA" id="ARBA00022840"/>
    </source>
</evidence>
<keyword evidence="3 9" id="KW-0547">Nucleotide-binding</keyword>
<evidence type="ECO:0000256" key="2">
    <source>
        <dbReference type="ARBA" id="ARBA00022679"/>
    </source>
</evidence>
<evidence type="ECO:0000256" key="1">
    <source>
        <dbReference type="ARBA" id="ARBA00022527"/>
    </source>
</evidence>
<organism evidence="15 16">
    <name type="scientific">Paragonimus westermani</name>
    <dbReference type="NCBI Taxonomy" id="34504"/>
    <lineage>
        <taxon>Eukaryota</taxon>
        <taxon>Metazoa</taxon>
        <taxon>Spiralia</taxon>
        <taxon>Lophotrochozoa</taxon>
        <taxon>Platyhelminthes</taxon>
        <taxon>Trematoda</taxon>
        <taxon>Digenea</taxon>
        <taxon>Plagiorchiida</taxon>
        <taxon>Troglotremata</taxon>
        <taxon>Troglotrematidae</taxon>
        <taxon>Paragonimus</taxon>
    </lineage>
</organism>
<dbReference type="Proteomes" id="UP000699462">
    <property type="component" value="Unassembled WGS sequence"/>
</dbReference>
<dbReference type="CDD" id="cd14007">
    <property type="entry name" value="STKc_Aurora"/>
    <property type="match status" value="1"/>
</dbReference>
<evidence type="ECO:0000313" key="15">
    <source>
        <dbReference type="EMBL" id="KAF8566556.1"/>
    </source>
</evidence>
<dbReference type="InterPro" id="IPR000719">
    <property type="entry name" value="Prot_kinase_dom"/>
</dbReference>
<evidence type="ECO:0000256" key="11">
    <source>
        <dbReference type="PROSITE-ProRule" id="PRU10141"/>
    </source>
</evidence>
<gene>
    <name evidence="15" type="ORF">P879_07934</name>
</gene>
<keyword evidence="1 12" id="KW-0723">Serine/threonine-protein kinase</keyword>
<feature type="binding site" evidence="9">
    <location>
        <position position="210"/>
    </location>
    <ligand>
        <name>ATP</name>
        <dbReference type="ChEBI" id="CHEBI:30616"/>
    </ligand>
</feature>
<keyword evidence="2 13" id="KW-0808">Transferase</keyword>
<dbReference type="Gene3D" id="3.30.200.20">
    <property type="entry name" value="Phosphorylase Kinase, domain 1"/>
    <property type="match status" value="1"/>
</dbReference>
<comment type="catalytic activity">
    <reaction evidence="6 13">
        <text>L-threonyl-[protein] + ATP = O-phospho-L-threonyl-[protein] + ADP + H(+)</text>
        <dbReference type="Rhea" id="RHEA:46608"/>
        <dbReference type="Rhea" id="RHEA-COMP:11060"/>
        <dbReference type="Rhea" id="RHEA-COMP:11605"/>
        <dbReference type="ChEBI" id="CHEBI:15378"/>
        <dbReference type="ChEBI" id="CHEBI:30013"/>
        <dbReference type="ChEBI" id="CHEBI:30616"/>
        <dbReference type="ChEBI" id="CHEBI:61977"/>
        <dbReference type="ChEBI" id="CHEBI:456216"/>
        <dbReference type="EC" id="2.7.11.1"/>
    </reaction>
</comment>
<dbReference type="InterPro" id="IPR017441">
    <property type="entry name" value="Protein_kinase_ATP_BS"/>
</dbReference>
<feature type="binding site" evidence="9">
    <location>
        <position position="79"/>
    </location>
    <ligand>
        <name>ATP</name>
        <dbReference type="ChEBI" id="CHEBI:30616"/>
    </ligand>
</feature>
<feature type="binding site" evidence="9">
    <location>
        <begin position="147"/>
        <end position="149"/>
    </location>
    <ligand>
        <name>ATP</name>
        <dbReference type="ChEBI" id="CHEBI:30616"/>
    </ligand>
</feature>
<feature type="active site" description="Proton acceptor" evidence="8">
    <location>
        <position position="192"/>
    </location>
</feature>
<dbReference type="PANTHER" id="PTHR24350">
    <property type="entry name" value="SERINE/THREONINE-PROTEIN KINASE IAL-RELATED"/>
    <property type="match status" value="1"/>
</dbReference>
<dbReference type="FunFam" id="1.10.510.10:FF:000235">
    <property type="entry name" value="Serine/threonine-protein kinase ark1"/>
    <property type="match status" value="1"/>
</dbReference>
<evidence type="ECO:0000256" key="8">
    <source>
        <dbReference type="PIRSR" id="PIRSR630616-1"/>
    </source>
</evidence>
<comment type="catalytic activity">
    <reaction evidence="7 13">
        <text>L-seryl-[protein] + ATP = O-phospho-L-seryl-[protein] + ADP + H(+)</text>
        <dbReference type="Rhea" id="RHEA:17989"/>
        <dbReference type="Rhea" id="RHEA-COMP:9863"/>
        <dbReference type="Rhea" id="RHEA-COMP:11604"/>
        <dbReference type="ChEBI" id="CHEBI:15378"/>
        <dbReference type="ChEBI" id="CHEBI:29999"/>
        <dbReference type="ChEBI" id="CHEBI:30616"/>
        <dbReference type="ChEBI" id="CHEBI:83421"/>
        <dbReference type="ChEBI" id="CHEBI:456216"/>
        <dbReference type="EC" id="2.7.11.1"/>
    </reaction>
</comment>
<evidence type="ECO:0000256" key="13">
    <source>
        <dbReference type="RuleBase" id="RU367134"/>
    </source>
</evidence>
<dbReference type="EC" id="2.7.11.1" evidence="13"/>
<feature type="binding site" evidence="11">
    <location>
        <position position="102"/>
    </location>
    <ligand>
        <name>ATP</name>
        <dbReference type="ChEBI" id="CHEBI:30616"/>
    </ligand>
</feature>
<dbReference type="EMBL" id="JTDF01004945">
    <property type="protein sequence ID" value="KAF8566556.1"/>
    <property type="molecule type" value="Genomic_DNA"/>
</dbReference>
<feature type="binding site" evidence="9">
    <location>
        <begin position="196"/>
        <end position="197"/>
    </location>
    <ligand>
        <name>ATP</name>
        <dbReference type="ChEBI" id="CHEBI:30616"/>
    </ligand>
</feature>
<evidence type="ECO:0000313" key="16">
    <source>
        <dbReference type="Proteomes" id="UP000699462"/>
    </source>
</evidence>
<dbReference type="FunFam" id="3.30.200.20:FF:000042">
    <property type="entry name" value="Aurora kinase A"/>
    <property type="match status" value="1"/>
</dbReference>
<keyword evidence="16" id="KW-1185">Reference proteome</keyword>